<comment type="subcellular location">
    <subcellularLocation>
        <location evidence="1">Membrane</location>
        <topology evidence="1">Multi-pass membrane protein</topology>
    </subcellularLocation>
</comment>
<dbReference type="Proteomes" id="UP000322079">
    <property type="component" value="Chromosome"/>
</dbReference>
<dbReference type="InterPro" id="IPR000412">
    <property type="entry name" value="ABC_2_transport"/>
</dbReference>
<dbReference type="PRINTS" id="PR00164">
    <property type="entry name" value="ABC2TRNSPORT"/>
</dbReference>
<evidence type="ECO:0000313" key="8">
    <source>
        <dbReference type="Proteomes" id="UP000322079"/>
    </source>
</evidence>
<name>A0A5C1DHS1_9NEIS</name>
<dbReference type="EMBL" id="CP043473">
    <property type="protein sequence ID" value="QEL56261.1"/>
    <property type="molecule type" value="Genomic_DNA"/>
</dbReference>
<dbReference type="Pfam" id="PF01061">
    <property type="entry name" value="ABC2_membrane"/>
    <property type="match status" value="1"/>
</dbReference>
<dbReference type="InterPro" id="IPR052902">
    <property type="entry name" value="ABC-2_transporter"/>
</dbReference>
<evidence type="ECO:0000313" key="7">
    <source>
        <dbReference type="EMBL" id="QEL56261.1"/>
    </source>
</evidence>
<feature type="transmembrane region" description="Helical" evidence="5">
    <location>
        <begin position="89"/>
        <end position="107"/>
    </location>
</feature>
<dbReference type="PANTHER" id="PTHR43027">
    <property type="entry name" value="DOXORUBICIN RESISTANCE ABC TRANSPORTER PERMEASE PROTEIN DRRC-RELATED"/>
    <property type="match status" value="1"/>
</dbReference>
<dbReference type="KEGG" id="chrm:FYK34_12180"/>
<dbReference type="GO" id="GO:0140359">
    <property type="term" value="F:ABC-type transporter activity"/>
    <property type="evidence" value="ECO:0007669"/>
    <property type="project" value="InterPro"/>
</dbReference>
<feature type="transmembrane region" description="Helical" evidence="5">
    <location>
        <begin position="57"/>
        <end position="77"/>
    </location>
</feature>
<dbReference type="GO" id="GO:0043190">
    <property type="term" value="C:ATP-binding cassette (ABC) transporter complex"/>
    <property type="evidence" value="ECO:0007669"/>
    <property type="project" value="InterPro"/>
</dbReference>
<keyword evidence="4 5" id="KW-0472">Membrane</keyword>
<organism evidence="7 8">
    <name type="scientific">Chromobacterium paludis</name>
    <dbReference type="NCBI Taxonomy" id="2605945"/>
    <lineage>
        <taxon>Bacteria</taxon>
        <taxon>Pseudomonadati</taxon>
        <taxon>Pseudomonadota</taxon>
        <taxon>Betaproteobacteria</taxon>
        <taxon>Neisseriales</taxon>
        <taxon>Chromobacteriaceae</taxon>
        <taxon>Chromobacterium</taxon>
    </lineage>
</organism>
<keyword evidence="2 5" id="KW-0812">Transmembrane</keyword>
<dbReference type="AlphaFoldDB" id="A0A5C1DHS1"/>
<dbReference type="InterPro" id="IPR013525">
    <property type="entry name" value="ABC2_TM"/>
</dbReference>
<accession>A0A5C1DHS1</accession>
<feature type="domain" description="ABC-2 type transporter transmembrane" evidence="6">
    <location>
        <begin position="4"/>
        <end position="77"/>
    </location>
</feature>
<evidence type="ECO:0000256" key="2">
    <source>
        <dbReference type="ARBA" id="ARBA00022692"/>
    </source>
</evidence>
<evidence type="ECO:0000256" key="3">
    <source>
        <dbReference type="ARBA" id="ARBA00022989"/>
    </source>
</evidence>
<dbReference type="PANTHER" id="PTHR43027:SF2">
    <property type="entry name" value="TRANSPORT PERMEASE PROTEIN"/>
    <property type="match status" value="1"/>
</dbReference>
<evidence type="ECO:0000256" key="1">
    <source>
        <dbReference type="ARBA" id="ARBA00004141"/>
    </source>
</evidence>
<reference evidence="7 8" key="1">
    <citation type="submission" date="2019-08" db="EMBL/GenBank/DDBJ databases">
        <title>Chromobacterium paludis, a novel bacterium isolated from a Maryland marsh pond.</title>
        <authorList>
            <person name="Blackburn M.B."/>
            <person name="Gundersen-Rindal D.E."/>
        </authorList>
    </citation>
    <scope>NUCLEOTIDE SEQUENCE [LARGE SCALE GENOMIC DNA]</scope>
    <source>
        <strain evidence="8">IIBBL 257-1</strain>
    </source>
</reference>
<keyword evidence="8" id="KW-1185">Reference proteome</keyword>
<gene>
    <name evidence="7" type="ORF">FYK34_12180</name>
</gene>
<evidence type="ECO:0000256" key="4">
    <source>
        <dbReference type="ARBA" id="ARBA00023136"/>
    </source>
</evidence>
<evidence type="ECO:0000259" key="6">
    <source>
        <dbReference type="Pfam" id="PF01061"/>
    </source>
</evidence>
<proteinExistence type="predicted"/>
<protein>
    <recommendedName>
        <fullName evidence="6">ABC-2 type transporter transmembrane domain-containing protein</fullName>
    </recommendedName>
</protein>
<sequence length="124" mass="13490">MQLLSAIVVCAFALFSFGFMPSSPLKSANSAFSAGIFIFQPMLLLSGASFPLENLPPFMRVLVQIAPMTHVVAVLRAAWRGQFFTTDSLGRCAFLILLGGMCALISHKTFRWSSMQSPLIAEAE</sequence>
<keyword evidence="3 5" id="KW-1133">Transmembrane helix</keyword>
<evidence type="ECO:0000256" key="5">
    <source>
        <dbReference type="SAM" id="Phobius"/>
    </source>
</evidence>